<dbReference type="CDD" id="cd18004">
    <property type="entry name" value="DEXHc_RAD54"/>
    <property type="match status" value="1"/>
</dbReference>
<keyword evidence="9" id="KW-1185">Reference proteome</keyword>
<dbReference type="GO" id="GO:0015616">
    <property type="term" value="F:DNA translocase activity"/>
    <property type="evidence" value="ECO:0007669"/>
    <property type="project" value="TreeGrafter"/>
</dbReference>
<dbReference type="GO" id="GO:0004386">
    <property type="term" value="F:helicase activity"/>
    <property type="evidence" value="ECO:0007669"/>
    <property type="project" value="UniProtKB-KW"/>
</dbReference>
<dbReference type="InterPro" id="IPR014001">
    <property type="entry name" value="Helicase_ATP-bd"/>
</dbReference>
<evidence type="ECO:0000256" key="3">
    <source>
        <dbReference type="ARBA" id="ARBA00022806"/>
    </source>
</evidence>
<dbReference type="InterPro" id="IPR001650">
    <property type="entry name" value="Helicase_C-like"/>
</dbReference>
<dbReference type="EMBL" id="JAVEPI010000002">
    <property type="protein sequence ID" value="KAK1443444.1"/>
    <property type="molecule type" value="Genomic_DNA"/>
</dbReference>
<dbReference type="Pfam" id="PF00271">
    <property type="entry name" value="Helicase_C"/>
    <property type="match status" value="1"/>
</dbReference>
<dbReference type="AlphaFoldDB" id="A0AAD8LJL7"/>
<feature type="compositionally biased region" description="Basic residues" evidence="5">
    <location>
        <begin position="794"/>
        <end position="808"/>
    </location>
</feature>
<accession>A0AAD8LJL7</accession>
<evidence type="ECO:0000313" key="9">
    <source>
        <dbReference type="Proteomes" id="UP001230268"/>
    </source>
</evidence>
<sequence length="854" mass="96496">MMRYHPHERRRAGGELSEYTSQNHYGTYENTGAQVCLIRAPLLSMLSVDAGPVTLFRPFKSPLEGHLPGVSEESQRKTLGCKIRNIGRPFTPLFTPTTVEKQGIRAPEPGLPPPNPLVLYTSPEDAEFKVTIEVDPMLSRFLRDHQRQGVKFVFDCLMGLKDFNGRGCILADDMGLGKTLQSITVMWTLLRQGINGRPAARKCAIICPASLVNNWESEINKWLKGSCPCTAIADSSREKVISRFTGFKYDRFSNVLISSYETFRMHASKLEGVPIDLIICDEAHRLKNDKTLTATAIQKLPAKMRLMLSGTPIQNDLNEFYSLVSLCNPDVLGDVQNFRRLFVNPIINGREPDATKEQQKLAAERLAELSDITNQFVLRRTNTLLSKVLPPKVNMNVFCNLTEKQQIIYKAFISSGACNKILNSDDINAAKSLGMILSLMKLCNHPCLVKPGTKIKCEVADRELKQLHEQYSSISKNRSCYPEYSSKILVLFRLLHHIRKNSRDRIVIISNYTQTLDVFERLCKQCNYPQVRLDGSLSIKKRHTLVTTFNDPNSNSFVFLLSSKAGGCGINLIGANRLVLFDPDWNPANDKQALARVWRDGQRKTCYIYRFFSTGTIEEKIYQRQICKDGLSSMIVTDGINELKDSLSEEFIRNLFEYKQSTLSDTHDSISCMRCTEGVGFVPQTEEFLEEDLLTWAHHTDLTTVPDPFLKSAIFDNIPPIEGIEGFQPVSFVMSCLVEFTDKPPAAKEQPDKPPKGLDASTTEAPTKTKLEKREDDIIPDTEIEEGDVPERRGKLKTTAKAVPKKNLKKTDSSNSDVSTLDDLDQESEEEEEEEDETEEEDEDEYSYEDDEAE</sequence>
<evidence type="ECO:0000256" key="4">
    <source>
        <dbReference type="ARBA" id="ARBA00022840"/>
    </source>
</evidence>
<organism evidence="8 9">
    <name type="scientific">Babesia gibsoni</name>
    <dbReference type="NCBI Taxonomy" id="33632"/>
    <lineage>
        <taxon>Eukaryota</taxon>
        <taxon>Sar</taxon>
        <taxon>Alveolata</taxon>
        <taxon>Apicomplexa</taxon>
        <taxon>Aconoidasida</taxon>
        <taxon>Piroplasmida</taxon>
        <taxon>Babesiidae</taxon>
        <taxon>Babesia</taxon>
    </lineage>
</organism>
<dbReference type="SUPFAM" id="SSF52540">
    <property type="entry name" value="P-loop containing nucleoside triphosphate hydrolases"/>
    <property type="match status" value="2"/>
</dbReference>
<dbReference type="PANTHER" id="PTHR45629">
    <property type="entry name" value="SNF2/RAD54 FAMILY MEMBER"/>
    <property type="match status" value="1"/>
</dbReference>
<dbReference type="SMART" id="SM00490">
    <property type="entry name" value="HELICc"/>
    <property type="match status" value="1"/>
</dbReference>
<dbReference type="GO" id="GO:0045003">
    <property type="term" value="P:double-strand break repair via synthesis-dependent strand annealing"/>
    <property type="evidence" value="ECO:0007669"/>
    <property type="project" value="TreeGrafter"/>
</dbReference>
<dbReference type="FunFam" id="3.40.50.300:FF:000332">
    <property type="entry name" value="DNA repair and recombination protein RAD54-like"/>
    <property type="match status" value="1"/>
</dbReference>
<dbReference type="Gene3D" id="1.20.120.850">
    <property type="entry name" value="SWI2/SNF2 ATPases, N-terminal domain"/>
    <property type="match status" value="1"/>
</dbReference>
<dbReference type="Proteomes" id="UP001230268">
    <property type="component" value="Unassembled WGS sequence"/>
</dbReference>
<dbReference type="Gene3D" id="3.40.50.300">
    <property type="entry name" value="P-loop containing nucleotide triphosphate hydrolases"/>
    <property type="match status" value="1"/>
</dbReference>
<evidence type="ECO:0000256" key="1">
    <source>
        <dbReference type="ARBA" id="ARBA00022741"/>
    </source>
</evidence>
<feature type="compositionally biased region" description="Basic and acidic residues" evidence="5">
    <location>
        <begin position="744"/>
        <end position="756"/>
    </location>
</feature>
<dbReference type="PROSITE" id="PS51194">
    <property type="entry name" value="HELICASE_CTER"/>
    <property type="match status" value="1"/>
</dbReference>
<dbReference type="InterPro" id="IPR050496">
    <property type="entry name" value="SNF2_RAD54_helicase_repair"/>
</dbReference>
<keyword evidence="2" id="KW-0378">Hydrolase</keyword>
<keyword evidence="1" id="KW-0547">Nucleotide-binding</keyword>
<keyword evidence="3" id="KW-0347">Helicase</keyword>
<feature type="compositionally biased region" description="Acidic residues" evidence="5">
    <location>
        <begin position="778"/>
        <end position="788"/>
    </location>
</feature>
<proteinExistence type="predicted"/>
<dbReference type="Gene3D" id="3.40.50.10810">
    <property type="entry name" value="Tandem AAA-ATPase domain"/>
    <property type="match status" value="1"/>
</dbReference>
<feature type="compositionally biased region" description="Basic and acidic residues" evidence="5">
    <location>
        <begin position="767"/>
        <end position="777"/>
    </location>
</feature>
<dbReference type="SMART" id="SM00487">
    <property type="entry name" value="DEXDc"/>
    <property type="match status" value="1"/>
</dbReference>
<dbReference type="InterPro" id="IPR038718">
    <property type="entry name" value="SNF2-like_sf"/>
</dbReference>
<comment type="caution">
    <text evidence="8">The sequence shown here is derived from an EMBL/GenBank/DDBJ whole genome shotgun (WGS) entry which is preliminary data.</text>
</comment>
<dbReference type="PROSITE" id="PS51192">
    <property type="entry name" value="HELICASE_ATP_BIND_1"/>
    <property type="match status" value="1"/>
</dbReference>
<dbReference type="GO" id="GO:0005634">
    <property type="term" value="C:nucleus"/>
    <property type="evidence" value="ECO:0007669"/>
    <property type="project" value="TreeGrafter"/>
</dbReference>
<evidence type="ECO:0000256" key="2">
    <source>
        <dbReference type="ARBA" id="ARBA00022801"/>
    </source>
</evidence>
<feature type="region of interest" description="Disordered" evidence="5">
    <location>
        <begin position="744"/>
        <end position="854"/>
    </location>
</feature>
<evidence type="ECO:0000259" key="7">
    <source>
        <dbReference type="PROSITE" id="PS51194"/>
    </source>
</evidence>
<dbReference type="FunFam" id="3.40.50.10810:FF:000021">
    <property type="entry name" value="DNA repair and recombination protein RAD54"/>
    <property type="match status" value="1"/>
</dbReference>
<gene>
    <name evidence="8" type="ORF">BgAZ_203200</name>
</gene>
<dbReference type="InterPro" id="IPR027417">
    <property type="entry name" value="P-loop_NTPase"/>
</dbReference>
<dbReference type="GO" id="GO:0007131">
    <property type="term" value="P:reciprocal meiotic recombination"/>
    <property type="evidence" value="ECO:0007669"/>
    <property type="project" value="TreeGrafter"/>
</dbReference>
<dbReference type="PANTHER" id="PTHR45629:SF7">
    <property type="entry name" value="DNA EXCISION REPAIR PROTEIN ERCC-6-RELATED"/>
    <property type="match status" value="1"/>
</dbReference>
<evidence type="ECO:0000256" key="5">
    <source>
        <dbReference type="SAM" id="MobiDB-lite"/>
    </source>
</evidence>
<dbReference type="CDD" id="cd18793">
    <property type="entry name" value="SF2_C_SNF"/>
    <property type="match status" value="1"/>
</dbReference>
<evidence type="ECO:0000259" key="6">
    <source>
        <dbReference type="PROSITE" id="PS51192"/>
    </source>
</evidence>
<feature type="domain" description="Helicase C-terminal" evidence="7">
    <location>
        <begin position="490"/>
        <end position="648"/>
    </location>
</feature>
<feature type="compositionally biased region" description="Acidic residues" evidence="5">
    <location>
        <begin position="820"/>
        <end position="854"/>
    </location>
</feature>
<dbReference type="InterPro" id="IPR000330">
    <property type="entry name" value="SNF2_N"/>
</dbReference>
<protein>
    <submittedName>
        <fullName evidence="8">SNF2/RAD54 family protein</fullName>
    </submittedName>
</protein>
<dbReference type="Pfam" id="PF00176">
    <property type="entry name" value="SNF2-rel_dom"/>
    <property type="match status" value="1"/>
</dbReference>
<dbReference type="GO" id="GO:0016787">
    <property type="term" value="F:hydrolase activity"/>
    <property type="evidence" value="ECO:0007669"/>
    <property type="project" value="UniProtKB-KW"/>
</dbReference>
<reference evidence="8" key="1">
    <citation type="submission" date="2023-08" db="EMBL/GenBank/DDBJ databases">
        <title>Draft sequence of the Babesia gibsoni genome.</title>
        <authorList>
            <person name="Yamagishi J.Y."/>
            <person name="Xuan X.X."/>
        </authorList>
    </citation>
    <scope>NUCLEOTIDE SEQUENCE</scope>
    <source>
        <strain evidence="8">Azabu</strain>
    </source>
</reference>
<keyword evidence="4" id="KW-0067">ATP-binding</keyword>
<feature type="domain" description="Helicase ATP-binding" evidence="6">
    <location>
        <begin position="159"/>
        <end position="330"/>
    </location>
</feature>
<name>A0AAD8LJL7_BABGI</name>
<dbReference type="InterPro" id="IPR049730">
    <property type="entry name" value="SNF2/RAD54-like_C"/>
</dbReference>
<dbReference type="GO" id="GO:0005524">
    <property type="term" value="F:ATP binding"/>
    <property type="evidence" value="ECO:0007669"/>
    <property type="project" value="UniProtKB-KW"/>
</dbReference>
<evidence type="ECO:0000313" key="8">
    <source>
        <dbReference type="EMBL" id="KAK1443444.1"/>
    </source>
</evidence>